<gene>
    <name evidence="1" type="ORF">Glove_144g104</name>
</gene>
<protein>
    <submittedName>
        <fullName evidence="1">Uncharacterized protein</fullName>
    </submittedName>
</protein>
<name>A0A397IYK0_9GLOM</name>
<keyword evidence="2" id="KW-1185">Reference proteome</keyword>
<reference evidence="1 2" key="1">
    <citation type="submission" date="2018-08" db="EMBL/GenBank/DDBJ databases">
        <title>Genome and evolution of the arbuscular mycorrhizal fungus Diversispora epigaea (formerly Glomus versiforme) and its bacterial endosymbionts.</title>
        <authorList>
            <person name="Sun X."/>
            <person name="Fei Z."/>
            <person name="Harrison M."/>
        </authorList>
    </citation>
    <scope>NUCLEOTIDE SEQUENCE [LARGE SCALE GENOMIC DNA]</scope>
    <source>
        <strain evidence="1 2">IT104</strain>
    </source>
</reference>
<dbReference type="Proteomes" id="UP000266861">
    <property type="component" value="Unassembled WGS sequence"/>
</dbReference>
<evidence type="ECO:0000313" key="2">
    <source>
        <dbReference type="Proteomes" id="UP000266861"/>
    </source>
</evidence>
<evidence type="ECO:0000313" key="1">
    <source>
        <dbReference type="EMBL" id="RHZ79468.1"/>
    </source>
</evidence>
<sequence length="102" mass="11681">MDFELKKVDFWPSSDLKKNNTNGIKKAIKKIRPSSDLKKNNTNGIKKVIKKIRRKSKCLISSIRNPKDEIGDIKKLFVSNSDQNEFDKATNTNFIILSANVK</sequence>
<proteinExistence type="predicted"/>
<organism evidence="1 2">
    <name type="scientific">Diversispora epigaea</name>
    <dbReference type="NCBI Taxonomy" id="1348612"/>
    <lineage>
        <taxon>Eukaryota</taxon>
        <taxon>Fungi</taxon>
        <taxon>Fungi incertae sedis</taxon>
        <taxon>Mucoromycota</taxon>
        <taxon>Glomeromycotina</taxon>
        <taxon>Glomeromycetes</taxon>
        <taxon>Diversisporales</taxon>
        <taxon>Diversisporaceae</taxon>
        <taxon>Diversispora</taxon>
    </lineage>
</organism>
<comment type="caution">
    <text evidence="1">The sequence shown here is derived from an EMBL/GenBank/DDBJ whole genome shotgun (WGS) entry which is preliminary data.</text>
</comment>
<accession>A0A397IYK0</accession>
<dbReference type="AlphaFoldDB" id="A0A397IYK0"/>
<dbReference type="EMBL" id="PQFF01000135">
    <property type="protein sequence ID" value="RHZ79468.1"/>
    <property type="molecule type" value="Genomic_DNA"/>
</dbReference>